<feature type="transmembrane region" description="Helical" evidence="7">
    <location>
        <begin position="188"/>
        <end position="206"/>
    </location>
</feature>
<comment type="similarity">
    <text evidence="7">Belongs to the binding-protein-dependent transport system permease family.</text>
</comment>
<evidence type="ECO:0000256" key="7">
    <source>
        <dbReference type="RuleBase" id="RU363032"/>
    </source>
</evidence>
<dbReference type="PANTHER" id="PTHR43005:SF2">
    <property type="entry name" value="INTEGRAL MEMBRANE SUGAR TRANSPORT PROTEIN"/>
    <property type="match status" value="1"/>
</dbReference>
<dbReference type="EMBL" id="JABEZU010000002">
    <property type="protein sequence ID" value="NOV97732.1"/>
    <property type="molecule type" value="Genomic_DNA"/>
</dbReference>
<dbReference type="Gene3D" id="1.10.3720.10">
    <property type="entry name" value="MetI-like"/>
    <property type="match status" value="1"/>
</dbReference>
<dbReference type="PANTHER" id="PTHR43005">
    <property type="entry name" value="BLR7065 PROTEIN"/>
    <property type="match status" value="1"/>
</dbReference>
<keyword evidence="11" id="KW-1185">Reference proteome</keyword>
<dbReference type="CDD" id="cd06261">
    <property type="entry name" value="TM_PBP2"/>
    <property type="match status" value="1"/>
</dbReference>
<reference evidence="10 11" key="1">
    <citation type="submission" date="2020-05" db="EMBL/GenBank/DDBJ databases">
        <title>Genomic Encyclopedia of Type Strains, Phase III (KMG-III): the genomes of soil and plant-associated and newly described type strains.</title>
        <authorList>
            <person name="Whitman W."/>
        </authorList>
    </citation>
    <scope>NUCLEOTIDE SEQUENCE [LARGE SCALE GENOMIC DNA]</scope>
    <source>
        <strain evidence="10 11">KCTC 19046</strain>
    </source>
</reference>
<dbReference type="InterPro" id="IPR035906">
    <property type="entry name" value="MetI-like_sf"/>
</dbReference>
<sequence length="315" mass="34629">MSTVSSPVRGAAARATATPPPAPPRRGPGRGWRVTPWLFLVAPLGLLVLFTYVPVANMVWYSFTSWDGMAPVKEPVGLDNYTRIFTDPDMFSVFLVSLYYLAGAFLQLALALYFATILSFRTRVRNFFKGIIFFPYLINGVAIGLVFLFFLRPGGTLDALLALVGVAEPPQWLGNPDLANISLASTSVWRYMGLNFVLFLGAIQSIPNELYEAADLDGATSWQKFRFIIAPGIKQVIGLTTILAISGSLAVFEIPWIMTGGANGTTTFVIQTVQQAFEFKKFGLASAMAVVLLLIVLLVTWIQRRIFPDEKVDLT</sequence>
<keyword evidence="3" id="KW-1003">Cell membrane</keyword>
<evidence type="ECO:0000313" key="10">
    <source>
        <dbReference type="EMBL" id="NOV97732.1"/>
    </source>
</evidence>
<feature type="domain" description="ABC transmembrane type-1" evidence="9">
    <location>
        <begin position="93"/>
        <end position="303"/>
    </location>
</feature>
<keyword evidence="6 7" id="KW-0472">Membrane</keyword>
<evidence type="ECO:0000256" key="4">
    <source>
        <dbReference type="ARBA" id="ARBA00022692"/>
    </source>
</evidence>
<name>A0ABX2A4F8_9MICO</name>
<evidence type="ECO:0000313" key="11">
    <source>
        <dbReference type="Proteomes" id="UP000757540"/>
    </source>
</evidence>
<feature type="transmembrane region" description="Helical" evidence="7">
    <location>
        <begin position="236"/>
        <end position="258"/>
    </location>
</feature>
<keyword evidence="2 7" id="KW-0813">Transport</keyword>
<feature type="transmembrane region" description="Helical" evidence="7">
    <location>
        <begin position="282"/>
        <end position="302"/>
    </location>
</feature>
<evidence type="ECO:0000256" key="6">
    <source>
        <dbReference type="ARBA" id="ARBA00023136"/>
    </source>
</evidence>
<feature type="compositionally biased region" description="Low complexity" evidence="8">
    <location>
        <begin position="7"/>
        <end position="17"/>
    </location>
</feature>
<dbReference type="Proteomes" id="UP000757540">
    <property type="component" value="Unassembled WGS sequence"/>
</dbReference>
<feature type="region of interest" description="Disordered" evidence="8">
    <location>
        <begin position="1"/>
        <end position="28"/>
    </location>
</feature>
<protein>
    <submittedName>
        <fullName evidence="10">Multiple sugar transport system permease protein</fullName>
    </submittedName>
</protein>
<feature type="transmembrane region" description="Helical" evidence="7">
    <location>
        <begin position="98"/>
        <end position="120"/>
    </location>
</feature>
<gene>
    <name evidence="10" type="ORF">HDG69_002307</name>
</gene>
<comment type="caution">
    <text evidence="10">The sequence shown here is derived from an EMBL/GenBank/DDBJ whole genome shotgun (WGS) entry which is preliminary data.</text>
</comment>
<evidence type="ECO:0000256" key="8">
    <source>
        <dbReference type="SAM" id="MobiDB-lite"/>
    </source>
</evidence>
<dbReference type="Pfam" id="PF00528">
    <property type="entry name" value="BPD_transp_1"/>
    <property type="match status" value="1"/>
</dbReference>
<organism evidence="10 11">
    <name type="scientific">Isoptericola halotolerans</name>
    <dbReference type="NCBI Taxonomy" id="300560"/>
    <lineage>
        <taxon>Bacteria</taxon>
        <taxon>Bacillati</taxon>
        <taxon>Actinomycetota</taxon>
        <taxon>Actinomycetes</taxon>
        <taxon>Micrococcales</taxon>
        <taxon>Promicromonosporaceae</taxon>
        <taxon>Isoptericola</taxon>
    </lineage>
</organism>
<dbReference type="SUPFAM" id="SSF161098">
    <property type="entry name" value="MetI-like"/>
    <property type="match status" value="1"/>
</dbReference>
<evidence type="ECO:0000256" key="2">
    <source>
        <dbReference type="ARBA" id="ARBA00022448"/>
    </source>
</evidence>
<keyword evidence="4 7" id="KW-0812">Transmembrane</keyword>
<evidence type="ECO:0000256" key="5">
    <source>
        <dbReference type="ARBA" id="ARBA00022989"/>
    </source>
</evidence>
<proteinExistence type="inferred from homology"/>
<feature type="transmembrane region" description="Helical" evidence="7">
    <location>
        <begin position="132"/>
        <end position="151"/>
    </location>
</feature>
<keyword evidence="5 7" id="KW-1133">Transmembrane helix</keyword>
<dbReference type="RefSeq" id="WP_171783911.1">
    <property type="nucleotide sequence ID" value="NZ_BAAAML010000009.1"/>
</dbReference>
<dbReference type="PROSITE" id="PS50928">
    <property type="entry name" value="ABC_TM1"/>
    <property type="match status" value="1"/>
</dbReference>
<keyword evidence="10" id="KW-0762">Sugar transport</keyword>
<accession>A0ABX2A4F8</accession>
<evidence type="ECO:0000256" key="1">
    <source>
        <dbReference type="ARBA" id="ARBA00004651"/>
    </source>
</evidence>
<dbReference type="InterPro" id="IPR000515">
    <property type="entry name" value="MetI-like"/>
</dbReference>
<comment type="subcellular location">
    <subcellularLocation>
        <location evidence="1 7">Cell membrane</location>
        <topology evidence="1 7">Multi-pass membrane protein</topology>
    </subcellularLocation>
</comment>
<evidence type="ECO:0000256" key="3">
    <source>
        <dbReference type="ARBA" id="ARBA00022475"/>
    </source>
</evidence>
<evidence type="ECO:0000259" key="9">
    <source>
        <dbReference type="PROSITE" id="PS50928"/>
    </source>
</evidence>
<feature type="transmembrane region" description="Helical" evidence="7">
    <location>
        <begin position="34"/>
        <end position="53"/>
    </location>
</feature>